<dbReference type="Pfam" id="PF03061">
    <property type="entry name" value="4HBT"/>
    <property type="match status" value="1"/>
</dbReference>
<evidence type="ECO:0000256" key="1">
    <source>
        <dbReference type="ARBA" id="ARBA00008324"/>
    </source>
</evidence>
<dbReference type="EMBL" id="QQAX01000023">
    <property type="protein sequence ID" value="RDI40202.1"/>
    <property type="molecule type" value="Genomic_DNA"/>
</dbReference>
<evidence type="ECO:0000313" key="5">
    <source>
        <dbReference type="Proteomes" id="UP000254720"/>
    </source>
</evidence>
<dbReference type="AlphaFoldDB" id="A0A370G8T0"/>
<sequence length="156" mass="17184">MITKLNLANQSTFDRFLQAFTEIPFNKMLGLKLEHFDTESVTMRFNMKNELIGNFLHGILHGGVISSVLDMAGGVIVMTSAIHRHPEASANELAAILGKTSTVDLQISYLRPGKGETFIAKAWLTKSGNKISFTRMELHNQNDELIATGNGTYLTG</sequence>
<dbReference type="NCBIfam" id="NF008675">
    <property type="entry name" value="PRK11688.1"/>
    <property type="match status" value="1"/>
</dbReference>
<dbReference type="CDD" id="cd03443">
    <property type="entry name" value="PaaI_thioesterase"/>
    <property type="match status" value="1"/>
</dbReference>
<feature type="domain" description="Thioesterase" evidence="3">
    <location>
        <begin position="57"/>
        <end position="146"/>
    </location>
</feature>
<dbReference type="Proteomes" id="UP000254720">
    <property type="component" value="Unassembled WGS sequence"/>
</dbReference>
<dbReference type="InterPro" id="IPR006683">
    <property type="entry name" value="Thioestr_dom"/>
</dbReference>
<dbReference type="PANTHER" id="PTHR21660:SF1">
    <property type="entry name" value="ACYL-COENZYME A THIOESTERASE 13"/>
    <property type="match status" value="1"/>
</dbReference>
<dbReference type="SUPFAM" id="SSF54637">
    <property type="entry name" value="Thioesterase/thiol ester dehydrase-isomerase"/>
    <property type="match status" value="1"/>
</dbReference>
<dbReference type="InterPro" id="IPR029069">
    <property type="entry name" value="HotDog_dom_sf"/>
</dbReference>
<dbReference type="GO" id="GO:0047617">
    <property type="term" value="F:fatty acyl-CoA hydrolase activity"/>
    <property type="evidence" value="ECO:0007669"/>
    <property type="project" value="InterPro"/>
</dbReference>
<dbReference type="PANTHER" id="PTHR21660">
    <property type="entry name" value="THIOESTERASE SUPERFAMILY MEMBER-RELATED"/>
    <property type="match status" value="1"/>
</dbReference>
<evidence type="ECO:0000256" key="2">
    <source>
        <dbReference type="ARBA" id="ARBA00022801"/>
    </source>
</evidence>
<dbReference type="OrthoDB" id="9813158at2"/>
<gene>
    <name evidence="4" type="ORF">C8D86_12338</name>
</gene>
<keyword evidence="2" id="KW-0378">Hydrolase</keyword>
<dbReference type="InterPro" id="IPR039298">
    <property type="entry name" value="ACOT13"/>
</dbReference>
<accession>A0A370G8T0</accession>
<dbReference type="NCBIfam" id="TIGR00369">
    <property type="entry name" value="unchar_dom_1"/>
    <property type="match status" value="1"/>
</dbReference>
<dbReference type="InterPro" id="IPR003736">
    <property type="entry name" value="PAAI_dom"/>
</dbReference>
<comment type="similarity">
    <text evidence="1">Belongs to the thioesterase PaaI family.</text>
</comment>
<dbReference type="Gene3D" id="3.10.129.10">
    <property type="entry name" value="Hotdog Thioesterase"/>
    <property type="match status" value="1"/>
</dbReference>
<protein>
    <submittedName>
        <fullName evidence="4">Uncharacterized protein (TIGR00369 family)</fullName>
    </submittedName>
</protein>
<evidence type="ECO:0000259" key="3">
    <source>
        <dbReference type="Pfam" id="PF03061"/>
    </source>
</evidence>
<evidence type="ECO:0000313" key="4">
    <source>
        <dbReference type="EMBL" id="RDI40202.1"/>
    </source>
</evidence>
<keyword evidence="5" id="KW-1185">Reference proteome</keyword>
<organism evidence="4 5">
    <name type="scientific">Aquicella lusitana</name>
    <dbReference type="NCBI Taxonomy" id="254246"/>
    <lineage>
        <taxon>Bacteria</taxon>
        <taxon>Pseudomonadati</taxon>
        <taxon>Pseudomonadota</taxon>
        <taxon>Gammaproteobacteria</taxon>
        <taxon>Legionellales</taxon>
        <taxon>Coxiellaceae</taxon>
        <taxon>Aquicella</taxon>
    </lineage>
</organism>
<proteinExistence type="inferred from homology"/>
<name>A0A370G8T0_9COXI</name>
<comment type="caution">
    <text evidence="4">The sequence shown here is derived from an EMBL/GenBank/DDBJ whole genome shotgun (WGS) entry which is preliminary data.</text>
</comment>
<dbReference type="RefSeq" id="WP_114835100.1">
    <property type="nucleotide sequence ID" value="NZ_LR699114.1"/>
</dbReference>
<reference evidence="4 5" key="1">
    <citation type="submission" date="2018-07" db="EMBL/GenBank/DDBJ databases">
        <title>Genomic Encyclopedia of Type Strains, Phase IV (KMG-IV): sequencing the most valuable type-strain genomes for metagenomic binning, comparative biology and taxonomic classification.</title>
        <authorList>
            <person name="Goeker M."/>
        </authorList>
    </citation>
    <scope>NUCLEOTIDE SEQUENCE [LARGE SCALE GENOMIC DNA]</scope>
    <source>
        <strain evidence="4 5">DSM 16500</strain>
    </source>
</reference>